<reference evidence="2 3" key="1">
    <citation type="submission" date="2020-11" db="EMBL/GenBank/DDBJ databases">
        <title>Description of Pontivivens ytuae sp. nov. isolated from deep sea sediment of Mariana Trench.</title>
        <authorList>
            <person name="Wang Z."/>
            <person name="Sun Q.-L."/>
            <person name="Xu X.-D."/>
            <person name="Tang Y.-Z."/>
            <person name="Zhang J."/>
        </authorList>
    </citation>
    <scope>NUCLEOTIDE SEQUENCE [LARGE SCALE GENOMIC DNA]</scope>
    <source>
        <strain evidence="2 3">MT2928</strain>
    </source>
</reference>
<name>A0A7S9LVH1_9RHOB</name>
<protein>
    <submittedName>
        <fullName evidence="2">GIY-YIG nuclease family protein</fullName>
    </submittedName>
</protein>
<dbReference type="Proteomes" id="UP000594800">
    <property type="component" value="Chromosome"/>
</dbReference>
<dbReference type="SMART" id="SM00465">
    <property type="entry name" value="GIYc"/>
    <property type="match status" value="1"/>
</dbReference>
<organism evidence="2 3">
    <name type="scientific">Pontivivens ytuae</name>
    <dbReference type="NCBI Taxonomy" id="2789856"/>
    <lineage>
        <taxon>Bacteria</taxon>
        <taxon>Pseudomonadati</taxon>
        <taxon>Pseudomonadota</taxon>
        <taxon>Alphaproteobacteria</taxon>
        <taxon>Rhodobacterales</taxon>
        <taxon>Paracoccaceae</taxon>
        <taxon>Pontivivens</taxon>
    </lineage>
</organism>
<proteinExistence type="predicted"/>
<evidence type="ECO:0000313" key="3">
    <source>
        <dbReference type="Proteomes" id="UP000594800"/>
    </source>
</evidence>
<dbReference type="Pfam" id="PF01541">
    <property type="entry name" value="GIY-YIG"/>
    <property type="match status" value="1"/>
</dbReference>
<dbReference type="KEGG" id="poz:I0K15_09885"/>
<dbReference type="AlphaFoldDB" id="A0A7S9LVH1"/>
<evidence type="ECO:0000259" key="1">
    <source>
        <dbReference type="PROSITE" id="PS50164"/>
    </source>
</evidence>
<dbReference type="InterPro" id="IPR000305">
    <property type="entry name" value="GIY-YIG_endonuc"/>
</dbReference>
<dbReference type="PROSITE" id="PS50164">
    <property type="entry name" value="GIY_YIG"/>
    <property type="match status" value="1"/>
</dbReference>
<gene>
    <name evidence="2" type="ORF">I0K15_09885</name>
</gene>
<keyword evidence="3" id="KW-1185">Reference proteome</keyword>
<dbReference type="CDD" id="cd00719">
    <property type="entry name" value="GIY-YIG_SF"/>
    <property type="match status" value="1"/>
</dbReference>
<accession>A0A7S9LVH1</accession>
<feature type="domain" description="GIY-YIG" evidence="1">
    <location>
        <begin position="68"/>
        <end position="147"/>
    </location>
</feature>
<evidence type="ECO:0000313" key="2">
    <source>
        <dbReference type="EMBL" id="QPH56009.1"/>
    </source>
</evidence>
<sequence>MQTVIVCLQTQDLFARSVKGSAVLPSPSLNNAWRSPRDRRAAFLSHSGEIDVDGTVLFRGIQRQLVPDEEGVYLIHDLRGVLYVGQSNDLQRRFDEHRLRQSNPYLIVALNQPFGEMRFSWIRTTTPEETQQLETWLISWLQPACNRLIPTS</sequence>
<dbReference type="EMBL" id="CP064942">
    <property type="protein sequence ID" value="QPH56009.1"/>
    <property type="molecule type" value="Genomic_DNA"/>
</dbReference>
<dbReference type="InterPro" id="IPR035901">
    <property type="entry name" value="GIY-YIG_endonuc_sf"/>
</dbReference>
<dbReference type="Gene3D" id="3.40.1440.10">
    <property type="entry name" value="GIY-YIG endonuclease"/>
    <property type="match status" value="1"/>
</dbReference>
<dbReference type="SUPFAM" id="SSF82771">
    <property type="entry name" value="GIY-YIG endonuclease"/>
    <property type="match status" value="1"/>
</dbReference>